<organism evidence="1 2">
    <name type="scientific">Chryseobacterium polytrichastri</name>
    <dbReference type="NCBI Taxonomy" id="1302687"/>
    <lineage>
        <taxon>Bacteria</taxon>
        <taxon>Pseudomonadati</taxon>
        <taxon>Bacteroidota</taxon>
        <taxon>Flavobacteriia</taxon>
        <taxon>Flavobacteriales</taxon>
        <taxon>Weeksellaceae</taxon>
        <taxon>Chryseobacterium group</taxon>
        <taxon>Chryseobacterium</taxon>
    </lineage>
</organism>
<dbReference type="Proteomes" id="UP000184364">
    <property type="component" value="Unassembled WGS sequence"/>
</dbReference>
<sequence>MKKIAYIEIDTHAEIAQDFIEIMQDSHEFEVDYYFSQKIKNQIKESKGNIFLSDSSMIVDQLKIKKYDLIIIGTVHRYFNTFQAITEKFNTAIVVHNINFTTISKSDLIKNVFKKDVIYRLKLWWKEGLFYAPKVYEKAKNLLVLDQELASGRYTFLPLFYTKNDRHSGNEVLKIVIPGGVSQMRRDYKRVFSNIRKWENDLKKGSNIGSEIIEFIFLGKAEGKELREIMDLKKSLEQINITHFSERISQLDFEKWMSEADVLWCPIQQETEFFSQKEIYGKTKMTGNLGDAIKYGKLAVFPKNYSSKLDCIIPEDDSVIEQFKALKNSDFDFQKEYNKKSVQANLEKVLNQLMTT</sequence>
<dbReference type="AlphaFoldDB" id="A0A1M7GT38"/>
<evidence type="ECO:0000313" key="2">
    <source>
        <dbReference type="Proteomes" id="UP000184364"/>
    </source>
</evidence>
<protein>
    <submittedName>
        <fullName evidence="1">Uncharacterized protein</fullName>
    </submittedName>
</protein>
<keyword evidence="2" id="KW-1185">Reference proteome</keyword>
<proteinExistence type="predicted"/>
<dbReference type="OrthoDB" id="4291430at2"/>
<reference evidence="2" key="1">
    <citation type="submission" date="2016-11" db="EMBL/GenBank/DDBJ databases">
        <authorList>
            <person name="Varghese N."/>
            <person name="Submissions S."/>
        </authorList>
    </citation>
    <scope>NUCLEOTIDE SEQUENCE [LARGE SCALE GENOMIC DNA]</scope>
    <source>
        <strain evidence="2">DSM 26899</strain>
    </source>
</reference>
<gene>
    <name evidence="1" type="ORF">SAMN05444267_103749</name>
</gene>
<name>A0A1M7GT38_9FLAO</name>
<dbReference type="STRING" id="1302687.SAMN05444267_103749"/>
<dbReference type="RefSeq" id="WP_073296248.1">
    <property type="nucleotide sequence ID" value="NZ_FRAV01000037.1"/>
</dbReference>
<dbReference type="EMBL" id="FRAV01000037">
    <property type="protein sequence ID" value="SHM19127.1"/>
    <property type="molecule type" value="Genomic_DNA"/>
</dbReference>
<evidence type="ECO:0000313" key="1">
    <source>
        <dbReference type="EMBL" id="SHM19127.1"/>
    </source>
</evidence>
<accession>A0A1M7GT38</accession>